<gene>
    <name evidence="1" type="ORF">F3Y22_tig00112349pilonHSYRG00098</name>
</gene>
<sequence length="126" mass="14489">MIRRRFRVIEIESPEGQLSKLVQITTVEDYQTHFEDMALRTTNLSDEFLIPCFVSGLRPDIKNEVLGHRSNSMSEVLPLAQFYEAKFNETRKVMNRMPNMKLPHLLPTPTTCPSMSKAQTSHPLPS</sequence>
<keyword evidence="2" id="KW-1185">Reference proteome</keyword>
<proteinExistence type="predicted"/>
<evidence type="ECO:0000313" key="1">
    <source>
        <dbReference type="EMBL" id="KAE8668031.1"/>
    </source>
</evidence>
<dbReference type="Proteomes" id="UP000436088">
    <property type="component" value="Unassembled WGS sequence"/>
</dbReference>
<organism evidence="1 2">
    <name type="scientific">Hibiscus syriacus</name>
    <name type="common">Rose of Sharon</name>
    <dbReference type="NCBI Taxonomy" id="106335"/>
    <lineage>
        <taxon>Eukaryota</taxon>
        <taxon>Viridiplantae</taxon>
        <taxon>Streptophyta</taxon>
        <taxon>Embryophyta</taxon>
        <taxon>Tracheophyta</taxon>
        <taxon>Spermatophyta</taxon>
        <taxon>Magnoliopsida</taxon>
        <taxon>eudicotyledons</taxon>
        <taxon>Gunneridae</taxon>
        <taxon>Pentapetalae</taxon>
        <taxon>rosids</taxon>
        <taxon>malvids</taxon>
        <taxon>Malvales</taxon>
        <taxon>Malvaceae</taxon>
        <taxon>Malvoideae</taxon>
        <taxon>Hibiscus</taxon>
    </lineage>
</organism>
<comment type="caution">
    <text evidence="1">The sequence shown here is derived from an EMBL/GenBank/DDBJ whole genome shotgun (WGS) entry which is preliminary data.</text>
</comment>
<accession>A0A6A2X0X5</accession>
<dbReference type="AlphaFoldDB" id="A0A6A2X0X5"/>
<protein>
    <submittedName>
        <fullName evidence="1">Uncharacterized protein</fullName>
    </submittedName>
</protein>
<name>A0A6A2X0X5_HIBSY</name>
<reference evidence="1" key="1">
    <citation type="submission" date="2019-09" db="EMBL/GenBank/DDBJ databases">
        <title>Draft genome information of white flower Hibiscus syriacus.</title>
        <authorList>
            <person name="Kim Y.-M."/>
        </authorList>
    </citation>
    <scope>NUCLEOTIDE SEQUENCE [LARGE SCALE GENOMIC DNA]</scope>
    <source>
        <strain evidence="1">YM2019G1</strain>
    </source>
</reference>
<dbReference type="EMBL" id="VEPZ02001559">
    <property type="protein sequence ID" value="KAE8668031.1"/>
    <property type="molecule type" value="Genomic_DNA"/>
</dbReference>
<evidence type="ECO:0000313" key="2">
    <source>
        <dbReference type="Proteomes" id="UP000436088"/>
    </source>
</evidence>